<evidence type="ECO:0000313" key="1">
    <source>
        <dbReference type="EMBL" id="JAH78461.1"/>
    </source>
</evidence>
<dbReference type="EMBL" id="GBXM01030116">
    <property type="protein sequence ID" value="JAH78461.1"/>
    <property type="molecule type" value="Transcribed_RNA"/>
</dbReference>
<organism evidence="1">
    <name type="scientific">Anguilla anguilla</name>
    <name type="common">European freshwater eel</name>
    <name type="synonym">Muraena anguilla</name>
    <dbReference type="NCBI Taxonomy" id="7936"/>
    <lineage>
        <taxon>Eukaryota</taxon>
        <taxon>Metazoa</taxon>
        <taxon>Chordata</taxon>
        <taxon>Craniata</taxon>
        <taxon>Vertebrata</taxon>
        <taxon>Euteleostomi</taxon>
        <taxon>Actinopterygii</taxon>
        <taxon>Neopterygii</taxon>
        <taxon>Teleostei</taxon>
        <taxon>Anguilliformes</taxon>
        <taxon>Anguillidae</taxon>
        <taxon>Anguilla</taxon>
    </lineage>
</organism>
<name>A0A0E9VKB7_ANGAN</name>
<protein>
    <submittedName>
        <fullName evidence="1">Uncharacterized protein</fullName>
    </submittedName>
</protein>
<dbReference type="AlphaFoldDB" id="A0A0E9VKB7"/>
<reference evidence="1" key="2">
    <citation type="journal article" date="2015" name="Fish Shellfish Immunol.">
        <title>Early steps in the European eel (Anguilla anguilla)-Vibrio vulnificus interaction in the gills: Role of the RtxA13 toxin.</title>
        <authorList>
            <person name="Callol A."/>
            <person name="Pajuelo D."/>
            <person name="Ebbesson L."/>
            <person name="Teles M."/>
            <person name="MacKenzie S."/>
            <person name="Amaro C."/>
        </authorList>
    </citation>
    <scope>NUCLEOTIDE SEQUENCE</scope>
</reference>
<reference evidence="1" key="1">
    <citation type="submission" date="2014-11" db="EMBL/GenBank/DDBJ databases">
        <authorList>
            <person name="Amaro Gonzalez C."/>
        </authorList>
    </citation>
    <scope>NUCLEOTIDE SEQUENCE</scope>
</reference>
<accession>A0A0E9VKB7</accession>
<proteinExistence type="predicted"/>
<sequence length="30" mass="3352">MRATSAIGWFQQGNLQLHIGLNNIPMKQLA</sequence>